<evidence type="ECO:0000313" key="2">
    <source>
        <dbReference type="EMBL" id="KKO19755.1"/>
    </source>
</evidence>
<reference evidence="2 3" key="1">
    <citation type="journal article" date="2013" name="BMC Microbiol.">
        <title>Identification of the type II cytochrome c maturation pathway in anammox bacteria by comparative genomics.</title>
        <authorList>
            <person name="Ferousi C."/>
            <person name="Speth D.R."/>
            <person name="Reimann J."/>
            <person name="Op den Camp H.J."/>
            <person name="Allen J.W."/>
            <person name="Keltjens J.T."/>
            <person name="Jetten M.S."/>
        </authorList>
    </citation>
    <scope>NUCLEOTIDE SEQUENCE [LARGE SCALE GENOMIC DNA]</scope>
    <source>
        <strain evidence="2">RU1</strain>
    </source>
</reference>
<proteinExistence type="predicted"/>
<dbReference type="EMBL" id="LAQJ01000158">
    <property type="protein sequence ID" value="KKO19755.1"/>
    <property type="molecule type" value="Genomic_DNA"/>
</dbReference>
<evidence type="ECO:0000313" key="3">
    <source>
        <dbReference type="Proteomes" id="UP000034954"/>
    </source>
</evidence>
<comment type="caution">
    <text evidence="2">The sequence shown here is derived from an EMBL/GenBank/DDBJ whole genome shotgun (WGS) entry which is preliminary data.</text>
</comment>
<dbReference type="PATRIC" id="fig|380242.3.peg.1892"/>
<accession>A0A0M2UW02</accession>
<dbReference type="AlphaFoldDB" id="A0A0M2UW02"/>
<keyword evidence="3" id="KW-1185">Reference proteome</keyword>
<evidence type="ECO:0000256" key="1">
    <source>
        <dbReference type="SAM" id="MobiDB-lite"/>
    </source>
</evidence>
<gene>
    <name evidence="2" type="ORF">BROFUL_01531</name>
</gene>
<sequence>MVFTYQFRQYQRLLTYKNSVRKGTLNADIIKKTPIPLNARPSERSRSKPPVKKPGLFGKIQEAAVNRKSMQRFRSTIARHFESARLASSTGLGTGGFNTAGMANGNVNPIDLDEIHKNIIDQIKPEVNLKNLIKGRIQIAPWTGWKIDERYCEPVMAAPTFNQPMYEAVRDLSVEWLLPGVEEIKQNTVSLLITNKKFVESFMAGLNHEMARELLWREYPTDQRGTCFRQFWDVRGYVDNDPTDEAAMETMAKDWLQEKGVNFNELSDEDKPLALQFARDELFKNKVNDIIPITDWKKELGGHHR</sequence>
<name>A0A0M2UW02_9BACT</name>
<feature type="region of interest" description="Disordered" evidence="1">
    <location>
        <begin position="36"/>
        <end position="55"/>
    </location>
</feature>
<organism evidence="2 3">
    <name type="scientific">Candidatus Brocadia fulgida</name>
    <dbReference type="NCBI Taxonomy" id="380242"/>
    <lineage>
        <taxon>Bacteria</taxon>
        <taxon>Pseudomonadati</taxon>
        <taxon>Planctomycetota</taxon>
        <taxon>Candidatus Brocadiia</taxon>
        <taxon>Candidatus Brocadiales</taxon>
        <taxon>Candidatus Brocadiaceae</taxon>
        <taxon>Candidatus Brocadia</taxon>
    </lineage>
</organism>
<dbReference type="Proteomes" id="UP000034954">
    <property type="component" value="Unassembled WGS sequence"/>
</dbReference>
<protein>
    <submittedName>
        <fullName evidence="2">Uncharacterized protein</fullName>
    </submittedName>
</protein>